<proteinExistence type="inferred from homology"/>
<dbReference type="Proteomes" id="UP000824890">
    <property type="component" value="Unassembled WGS sequence"/>
</dbReference>
<feature type="region of interest" description="Disordered" evidence="2">
    <location>
        <begin position="185"/>
        <end position="231"/>
    </location>
</feature>
<protein>
    <recommendedName>
        <fullName evidence="5">Bifunctional inhibitor/plant lipid transfer protein/seed storage helical domain-containing protein</fullName>
    </recommendedName>
</protein>
<dbReference type="Pfam" id="PF14547">
    <property type="entry name" value="Hydrophob_seed"/>
    <property type="match status" value="2"/>
</dbReference>
<feature type="chain" id="PRO_5045284873" description="Bifunctional inhibitor/plant lipid transfer protein/seed storage helical domain-containing protein" evidence="4">
    <location>
        <begin position="29"/>
        <end position="318"/>
    </location>
</feature>
<feature type="signal peptide" evidence="4">
    <location>
        <begin position="1"/>
        <end position="28"/>
    </location>
</feature>
<evidence type="ECO:0000256" key="2">
    <source>
        <dbReference type="SAM" id="MobiDB-lite"/>
    </source>
</evidence>
<dbReference type="CDD" id="cd01958">
    <property type="entry name" value="HPS_like"/>
    <property type="match status" value="2"/>
</dbReference>
<feature type="domain" description="Bifunctional inhibitor/plant lipid transfer protein/seed storage helical" evidence="5">
    <location>
        <begin position="235"/>
        <end position="317"/>
    </location>
</feature>
<reference evidence="6 7" key="1">
    <citation type="submission" date="2021-05" db="EMBL/GenBank/DDBJ databases">
        <title>Genome Assembly of Synthetic Allotetraploid Brassica napus Reveals Homoeologous Exchanges between Subgenomes.</title>
        <authorList>
            <person name="Davis J.T."/>
        </authorList>
    </citation>
    <scope>NUCLEOTIDE SEQUENCE [LARGE SCALE GENOMIC DNA]</scope>
    <source>
        <strain evidence="7">cv. Da-Ae</strain>
        <tissue evidence="6">Seedling</tissue>
    </source>
</reference>
<keyword evidence="7" id="KW-1185">Reference proteome</keyword>
<dbReference type="SMART" id="SM00499">
    <property type="entry name" value="AAI"/>
    <property type="match status" value="2"/>
</dbReference>
<dbReference type="InterPro" id="IPR016140">
    <property type="entry name" value="Bifunc_inhib/LTP/seed_store"/>
</dbReference>
<keyword evidence="3" id="KW-1133">Transmembrane helix</keyword>
<dbReference type="EMBL" id="JAGKQM010000013">
    <property type="protein sequence ID" value="KAH0890492.1"/>
    <property type="molecule type" value="Genomic_DNA"/>
</dbReference>
<feature type="transmembrane region" description="Helical" evidence="3">
    <location>
        <begin position="138"/>
        <end position="154"/>
    </location>
</feature>
<feature type="domain" description="Bifunctional inhibitor/plant lipid transfer protein/seed storage helical" evidence="5">
    <location>
        <begin position="53"/>
        <end position="143"/>
    </location>
</feature>
<name>A0ABQ8AD87_BRANA</name>
<evidence type="ECO:0000313" key="7">
    <source>
        <dbReference type="Proteomes" id="UP000824890"/>
    </source>
</evidence>
<feature type="compositionally biased region" description="Pro residues" evidence="2">
    <location>
        <begin position="185"/>
        <end position="228"/>
    </location>
</feature>
<keyword evidence="4" id="KW-0732">Signal</keyword>
<dbReference type="Gene3D" id="1.10.110.10">
    <property type="entry name" value="Plant lipid-transfer and hydrophobic proteins"/>
    <property type="match status" value="2"/>
</dbReference>
<organism evidence="6 7">
    <name type="scientific">Brassica napus</name>
    <name type="common">Rape</name>
    <dbReference type="NCBI Taxonomy" id="3708"/>
    <lineage>
        <taxon>Eukaryota</taxon>
        <taxon>Viridiplantae</taxon>
        <taxon>Streptophyta</taxon>
        <taxon>Embryophyta</taxon>
        <taxon>Tracheophyta</taxon>
        <taxon>Spermatophyta</taxon>
        <taxon>Magnoliopsida</taxon>
        <taxon>eudicotyledons</taxon>
        <taxon>Gunneridae</taxon>
        <taxon>Pentapetalae</taxon>
        <taxon>rosids</taxon>
        <taxon>malvids</taxon>
        <taxon>Brassicales</taxon>
        <taxon>Brassicaceae</taxon>
        <taxon>Brassiceae</taxon>
        <taxon>Brassica</taxon>
    </lineage>
</organism>
<evidence type="ECO:0000259" key="5">
    <source>
        <dbReference type="SMART" id="SM00499"/>
    </source>
</evidence>
<evidence type="ECO:0000256" key="3">
    <source>
        <dbReference type="SAM" id="Phobius"/>
    </source>
</evidence>
<keyword evidence="3" id="KW-0472">Membrane</keyword>
<accession>A0ABQ8AD87</accession>
<dbReference type="PANTHER" id="PTHR31731">
    <property type="match status" value="1"/>
</dbReference>
<dbReference type="InterPro" id="IPR027923">
    <property type="entry name" value="Hydrophob_seed_dom"/>
</dbReference>
<evidence type="ECO:0000256" key="4">
    <source>
        <dbReference type="SAM" id="SignalP"/>
    </source>
</evidence>
<sequence length="318" mass="33493">MFTMASKNSASLIIFLTFNILFFTLTTACGGGCGSIPKPKPKPTPTPFSSGSCPRKTLKLGVCANVLKDLLKIELGSPPVKPCCSLLKGLVDLEAAACLCTALKANVLGIKLNVPVSLRRPLVDSYALDLLSMLRLENIYPLFFIFISLYIRMASRNSSSVALFFALNILFFTLTVATDCGCSPSPKPKPVPSPKPPKHVPSPSVPSPSVPSPSVPHPNPRPATPPRTPGSSGNCPIDALKLGVCGNVLSGLLNIQLGQPSAQRCCSVIQGLVDLEAAVCLCTALRANVLGINLNVPISLSVLLNKCNKKVPSGFECT</sequence>
<dbReference type="SUPFAM" id="SSF47699">
    <property type="entry name" value="Bifunctional inhibitor/lipid-transfer protein/seed storage 2S albumin"/>
    <property type="match status" value="2"/>
</dbReference>
<comment type="caution">
    <text evidence="6">The sequence shown here is derived from an EMBL/GenBank/DDBJ whole genome shotgun (WGS) entry which is preliminary data.</text>
</comment>
<dbReference type="InterPro" id="IPR036312">
    <property type="entry name" value="Bifun_inhib/LTP/seed_sf"/>
</dbReference>
<dbReference type="PRINTS" id="PR01217">
    <property type="entry name" value="PRICHEXTENSN"/>
</dbReference>
<evidence type="ECO:0000256" key="1">
    <source>
        <dbReference type="ARBA" id="ARBA00008965"/>
    </source>
</evidence>
<feature type="transmembrane region" description="Helical" evidence="3">
    <location>
        <begin position="161"/>
        <end position="178"/>
    </location>
</feature>
<gene>
    <name evidence="6" type="ORF">HID58_052921</name>
</gene>
<dbReference type="InterPro" id="IPR051636">
    <property type="entry name" value="Plant_LTP/defense-related"/>
</dbReference>
<comment type="similarity">
    <text evidence="1">Belongs to the plant LTP family. PEARLI1 subfamily.</text>
</comment>
<keyword evidence="3" id="KW-0812">Transmembrane</keyword>
<evidence type="ECO:0000313" key="6">
    <source>
        <dbReference type="EMBL" id="KAH0890492.1"/>
    </source>
</evidence>
<dbReference type="PROSITE" id="PS51257">
    <property type="entry name" value="PROKAR_LIPOPROTEIN"/>
    <property type="match status" value="1"/>
</dbReference>